<evidence type="ECO:0000313" key="1">
    <source>
        <dbReference type="EMBL" id="NMG82759.1"/>
    </source>
</evidence>
<sequence length="49" mass="5985">MWKDPIVQDVRKAGEELAKHANYDLHIFFENLRNNEKKRNYKVISRIKQ</sequence>
<proteinExistence type="predicted"/>
<evidence type="ECO:0000313" key="2">
    <source>
        <dbReference type="Proteomes" id="UP000606580"/>
    </source>
</evidence>
<reference evidence="1" key="1">
    <citation type="journal article" date="2020" name="MBio">
        <title>'Candidatus Ethanoperedens,' a Thermophilic Genus of Archaea Mediating the Anaerobic Oxidation of Ethane.</title>
        <authorList>
            <person name="Hahn C.J."/>
            <person name="Laso-Perez R."/>
            <person name="Vulcano F."/>
            <person name="Vaziourakis K.M."/>
            <person name="Stokke R."/>
            <person name="Steen I.H."/>
            <person name="Teske A."/>
            <person name="Boetius A."/>
            <person name="Liebeke M."/>
            <person name="Amann R."/>
            <person name="Knittel K."/>
            <person name="Wegener G."/>
        </authorList>
    </citation>
    <scope>NUCLEOTIDE SEQUENCE</scope>
    <source>
        <strain evidence="1">GoM-Arc1-LC-WB58</strain>
    </source>
</reference>
<organism evidence="1 2">
    <name type="scientific">Candidatus Ethanoperedens thermophilum</name>
    <dbReference type="NCBI Taxonomy" id="2766897"/>
    <lineage>
        <taxon>Archaea</taxon>
        <taxon>Methanobacteriati</taxon>
        <taxon>Methanobacteriota</taxon>
        <taxon>Stenosarchaea group</taxon>
        <taxon>Methanomicrobia</taxon>
        <taxon>Methanosarcinales</taxon>
        <taxon>Methanosarcinales incertae sedis</taxon>
        <taxon>GOM Arc I cluster</taxon>
        <taxon>Candidatus Ethanoperedens</taxon>
    </lineage>
</organism>
<comment type="caution">
    <text evidence="1">The sequence shown here is derived from an EMBL/GenBank/DDBJ whole genome shotgun (WGS) entry which is preliminary data.</text>
</comment>
<dbReference type="EMBL" id="WNEG01000021">
    <property type="protein sequence ID" value="NMG82759.1"/>
    <property type="molecule type" value="Genomic_DNA"/>
</dbReference>
<name>A0A848D4A7_9EURY</name>
<gene>
    <name evidence="1" type="ORF">GIS02_00960</name>
</gene>
<accession>A0A848D4A7</accession>
<protein>
    <submittedName>
        <fullName evidence="1">Uncharacterized protein</fullName>
    </submittedName>
</protein>
<dbReference type="AlphaFoldDB" id="A0A848D4A7"/>
<dbReference type="Proteomes" id="UP000606580">
    <property type="component" value="Unassembled WGS sequence"/>
</dbReference>